<dbReference type="FunFam" id="2.170.300.10:FF:000002">
    <property type="entry name" value="Multiple epidermal growth factor-like domains 10"/>
    <property type="match status" value="4"/>
</dbReference>
<dbReference type="PANTHER" id="PTHR24043:SF8">
    <property type="entry name" value="EGF-LIKE DOMAIN-CONTAINING PROTEIN"/>
    <property type="match status" value="1"/>
</dbReference>
<keyword evidence="9 15" id="KW-0472">Membrane</keyword>
<dbReference type="Gene3D" id="2.10.25.140">
    <property type="match status" value="1"/>
</dbReference>
<dbReference type="GO" id="GO:0070531">
    <property type="term" value="C:BRCA1-A complex"/>
    <property type="evidence" value="ECO:0007669"/>
    <property type="project" value="InterPro"/>
</dbReference>
<evidence type="ECO:0000259" key="16">
    <source>
        <dbReference type="PROSITE" id="PS50026"/>
    </source>
</evidence>
<dbReference type="InterPro" id="IPR042635">
    <property type="entry name" value="MEGF10/SREC1/2-like"/>
</dbReference>
<feature type="disulfide bond" evidence="12">
    <location>
        <begin position="1126"/>
        <end position="1135"/>
    </location>
</feature>
<feature type="disulfide bond" evidence="12">
    <location>
        <begin position="1083"/>
        <end position="1092"/>
    </location>
</feature>
<keyword evidence="4 12" id="KW-0245">EGF-like domain</keyword>
<dbReference type="Pfam" id="PF23301">
    <property type="entry name" value="EGF_PEAR1L"/>
    <property type="match status" value="1"/>
</dbReference>
<feature type="disulfide bond" evidence="12">
    <location>
        <begin position="951"/>
        <end position="960"/>
    </location>
</feature>
<dbReference type="CDD" id="cd00055">
    <property type="entry name" value="EGF_Lam"/>
    <property type="match status" value="5"/>
</dbReference>
<dbReference type="InterPro" id="IPR011489">
    <property type="entry name" value="EMI_domain"/>
</dbReference>
<evidence type="ECO:0000256" key="11">
    <source>
        <dbReference type="ARBA" id="ARBA00038377"/>
    </source>
</evidence>
<gene>
    <name evidence="18" type="ORF">QE152_g10791</name>
</gene>
<dbReference type="InterPro" id="IPR000742">
    <property type="entry name" value="EGF"/>
</dbReference>
<evidence type="ECO:0000256" key="13">
    <source>
        <dbReference type="SAM" id="Coils"/>
    </source>
</evidence>
<keyword evidence="7" id="KW-0677">Repeat</keyword>
<dbReference type="GO" id="GO:0048513">
    <property type="term" value="P:animal organ development"/>
    <property type="evidence" value="ECO:0007669"/>
    <property type="project" value="UniProtKB-ARBA"/>
</dbReference>
<dbReference type="EMBL" id="JASPKY010000101">
    <property type="protein sequence ID" value="KAK9737371.1"/>
    <property type="molecule type" value="Genomic_DNA"/>
</dbReference>
<dbReference type="PROSITE" id="PS00022">
    <property type="entry name" value="EGF_1"/>
    <property type="match status" value="11"/>
</dbReference>
<feature type="domain" description="EGF-like" evidence="16">
    <location>
        <begin position="931"/>
        <end position="961"/>
    </location>
</feature>
<dbReference type="InterPro" id="IPR002049">
    <property type="entry name" value="LE_dom"/>
</dbReference>
<feature type="domain" description="EGF-like" evidence="16">
    <location>
        <begin position="1058"/>
        <end position="1093"/>
    </location>
</feature>
<feature type="domain" description="EMI" evidence="17">
    <location>
        <begin position="659"/>
        <end position="735"/>
    </location>
</feature>
<dbReference type="PANTHER" id="PTHR24043">
    <property type="entry name" value="SCAVENGER RECEPTOR CLASS F"/>
    <property type="match status" value="1"/>
</dbReference>
<feature type="domain" description="EGF-like" evidence="16">
    <location>
        <begin position="840"/>
        <end position="875"/>
    </location>
</feature>
<dbReference type="SMART" id="SM00181">
    <property type="entry name" value="EGF"/>
    <property type="match status" value="15"/>
</dbReference>
<feature type="disulfide bond" evidence="12">
    <location>
        <begin position="1040"/>
        <end position="1049"/>
    </location>
</feature>
<evidence type="ECO:0000256" key="10">
    <source>
        <dbReference type="ARBA" id="ARBA00023157"/>
    </source>
</evidence>
<organism evidence="18 19">
    <name type="scientific">Popillia japonica</name>
    <name type="common">Japanese beetle</name>
    <dbReference type="NCBI Taxonomy" id="7064"/>
    <lineage>
        <taxon>Eukaryota</taxon>
        <taxon>Metazoa</taxon>
        <taxon>Ecdysozoa</taxon>
        <taxon>Arthropoda</taxon>
        <taxon>Hexapoda</taxon>
        <taxon>Insecta</taxon>
        <taxon>Pterygota</taxon>
        <taxon>Neoptera</taxon>
        <taxon>Endopterygota</taxon>
        <taxon>Coleoptera</taxon>
        <taxon>Polyphaga</taxon>
        <taxon>Scarabaeiformia</taxon>
        <taxon>Scarabaeidae</taxon>
        <taxon>Rutelinae</taxon>
        <taxon>Popillia</taxon>
    </lineage>
</organism>
<dbReference type="InterPro" id="IPR013032">
    <property type="entry name" value="EGF-like_CS"/>
</dbReference>
<keyword evidence="19" id="KW-1185">Reference proteome</keyword>
<evidence type="ECO:0000256" key="14">
    <source>
        <dbReference type="SAM" id="MobiDB-lite"/>
    </source>
</evidence>
<evidence type="ECO:0000313" key="19">
    <source>
        <dbReference type="Proteomes" id="UP001458880"/>
    </source>
</evidence>
<dbReference type="PROSITE" id="PS50026">
    <property type="entry name" value="EGF_3"/>
    <property type="match status" value="7"/>
</dbReference>
<feature type="domain" description="EGF-like" evidence="16">
    <location>
        <begin position="1101"/>
        <end position="1136"/>
    </location>
</feature>
<comment type="similarity">
    <text evidence="11">Belongs to the MEGF family.</text>
</comment>
<keyword evidence="10 12" id="KW-1015">Disulfide bond</keyword>
<dbReference type="Gene3D" id="2.170.300.10">
    <property type="entry name" value="Tie2 ligand-binding domain superfamily"/>
    <property type="match status" value="4"/>
</dbReference>
<feature type="compositionally biased region" description="Basic and acidic residues" evidence="14">
    <location>
        <begin position="1593"/>
        <end position="1604"/>
    </location>
</feature>
<feature type="transmembrane region" description="Helical" evidence="15">
    <location>
        <begin position="1416"/>
        <end position="1438"/>
    </location>
</feature>
<feature type="domain" description="EGF-like" evidence="16">
    <location>
        <begin position="729"/>
        <end position="764"/>
    </location>
</feature>
<feature type="domain" description="EGF-like" evidence="16">
    <location>
        <begin position="1015"/>
        <end position="1050"/>
    </location>
</feature>
<feature type="disulfide bond" evidence="12">
    <location>
        <begin position="754"/>
        <end position="763"/>
    </location>
</feature>
<dbReference type="PROSITE" id="PS51041">
    <property type="entry name" value="EMI"/>
    <property type="match status" value="1"/>
</dbReference>
<feature type="region of interest" description="Disordered" evidence="14">
    <location>
        <begin position="1577"/>
        <end position="1611"/>
    </location>
</feature>
<keyword evidence="3" id="KW-1003">Cell membrane</keyword>
<keyword evidence="6" id="KW-0732">Signal</keyword>
<evidence type="ECO:0000256" key="6">
    <source>
        <dbReference type="ARBA" id="ARBA00022729"/>
    </source>
</evidence>
<keyword evidence="8 15" id="KW-1133">Transmembrane helix</keyword>
<evidence type="ECO:0000256" key="15">
    <source>
        <dbReference type="SAM" id="Phobius"/>
    </source>
</evidence>
<dbReference type="Pfam" id="PF12661">
    <property type="entry name" value="hEGF"/>
    <property type="match status" value="4"/>
</dbReference>
<dbReference type="Pfam" id="PF00053">
    <property type="entry name" value="EGF_laminin"/>
    <property type="match status" value="1"/>
</dbReference>
<dbReference type="GO" id="GO:0005044">
    <property type="term" value="F:scavenger receptor activity"/>
    <property type="evidence" value="ECO:0007669"/>
    <property type="project" value="InterPro"/>
</dbReference>
<dbReference type="GO" id="GO:0048731">
    <property type="term" value="P:system development"/>
    <property type="evidence" value="ECO:0007669"/>
    <property type="project" value="UniProtKB-ARBA"/>
</dbReference>
<feature type="coiled-coil region" evidence="13">
    <location>
        <begin position="420"/>
        <end position="494"/>
    </location>
</feature>
<evidence type="ECO:0000256" key="5">
    <source>
        <dbReference type="ARBA" id="ARBA00022692"/>
    </source>
</evidence>
<feature type="disulfide bond" evidence="12">
    <location>
        <begin position="865"/>
        <end position="874"/>
    </location>
</feature>
<keyword evidence="13" id="KW-0175">Coiled coil</keyword>
<evidence type="ECO:0000256" key="3">
    <source>
        <dbReference type="ARBA" id="ARBA00022475"/>
    </source>
</evidence>
<name>A0AAW1LSB2_POPJA</name>
<accession>A0AAW1LSB2</accession>
<comment type="caution">
    <text evidence="12">Lacks conserved residue(s) required for the propagation of feature annotation.</text>
</comment>
<dbReference type="SMART" id="SM00180">
    <property type="entry name" value="EGF_Lam"/>
    <property type="match status" value="12"/>
</dbReference>
<dbReference type="Proteomes" id="UP001458880">
    <property type="component" value="Unassembled WGS sequence"/>
</dbReference>
<reference evidence="18 19" key="1">
    <citation type="journal article" date="2024" name="BMC Genomics">
        <title>De novo assembly and annotation of Popillia japonica's genome with initial clues to its potential as an invasive pest.</title>
        <authorList>
            <person name="Cucini C."/>
            <person name="Boschi S."/>
            <person name="Funari R."/>
            <person name="Cardaioli E."/>
            <person name="Iannotti N."/>
            <person name="Marturano G."/>
            <person name="Paoli F."/>
            <person name="Bruttini M."/>
            <person name="Carapelli A."/>
            <person name="Frati F."/>
            <person name="Nardi F."/>
        </authorList>
    </citation>
    <scope>NUCLEOTIDE SEQUENCE [LARGE SCALE GENOMIC DNA]</scope>
    <source>
        <strain evidence="18">DMR45628</strain>
    </source>
</reference>
<proteinExistence type="inferred from homology"/>
<dbReference type="InterPro" id="IPR001774">
    <property type="entry name" value="DSL"/>
</dbReference>
<dbReference type="CDD" id="cd23665">
    <property type="entry name" value="BRE-like_insects"/>
    <property type="match status" value="1"/>
</dbReference>
<protein>
    <submittedName>
        <fullName evidence="18">Brain and reproductive organ-expressed protein (BRE)</fullName>
    </submittedName>
</protein>
<feature type="disulfide bond" evidence="12">
    <location>
        <begin position="908"/>
        <end position="917"/>
    </location>
</feature>
<dbReference type="InterPro" id="IPR057138">
    <property type="entry name" value="EGF_PEAR1L-like"/>
</dbReference>
<evidence type="ECO:0000256" key="4">
    <source>
        <dbReference type="ARBA" id="ARBA00022536"/>
    </source>
</evidence>
<comment type="caution">
    <text evidence="18">The sequence shown here is derived from an EMBL/GenBank/DDBJ whole genome shotgun (WGS) entry which is preliminary data.</text>
</comment>
<evidence type="ECO:0000256" key="9">
    <source>
        <dbReference type="ARBA" id="ARBA00023136"/>
    </source>
</evidence>
<evidence type="ECO:0000259" key="17">
    <source>
        <dbReference type="PROSITE" id="PS51041"/>
    </source>
</evidence>
<sequence>MENFTNEQILLRYPPCLRNNIQELWMYGQIGISGMRPQINLPPSKLDFGYNTNMGNTFILNIPYAGKNLQWEVIFNDEDPTFAPDFDILNDTFLSDPAIDTISKHLPSLLNWDVKNSKCLVNVIQEMIALYKREQIERLRNEPKYVDIQEGYDRLKEELKLSDDHIEMFVENNQLNIMISLKLDYSNLPIYIQESYFGGNALLLNPGVDMALLKISFFKNRITSCLQLSPRLEKVFGDYMSLHIPPYTKNDDLVQYIQLIYHLVEEKVNQINENFKLKEEFFSILLSLHGLKVLEYDNIQLNKGLFLFEIESFSFIVLILIGNKFPQEKPTLILKSMYMKNTNGEPHSLKVMDYPYTAQLKPEEMVNRIMKYIEEIAPKLKNYIQIVIDEELHKKIVENAQLVSAMADKDLEITNNLEKISWLEDKINNLNMKIDEDKEQHKKETEQLKKLYFQKYPDSQSLDNKKDCDKCKKKDELEKEVTFWKQESERWSTECEVLRQKPVSNEELTKYYESQLRAILETQQMAVAKSDILSAENDALNTRLDHLMLEKNALDRILDKSNEELHTTHQNYKSQFDAMTEHMAAQNEKITQQCDDIEMLNHKFFNFYINWLNNFLFKIMLRLRLRKSSTHASKALFYITRRFSFIFILQWTAVHLLQGPNVCTKQEIYTITVTVSEKQPYQVREYVWCLSVPPRCSKYTIKYKIVNKAQTLFKSRPVEQCCDGYAKIDEDRCIPVCREECLHGTCIAPDVCQCTEGFGGPRCHINCPPGLYGVDCQHECMCQNNATCEPNAIRILTGKTAWRLAGVLCNGDCDHVSGECHCHAGWVGPLCDDQCPTGTHGIECQNQCRCQNGGTCDPVTGKCFCEPGWTGSVCANRCPFGYWGEDCKNVCDCYNGAACDHISGECRCLPGFIGDRCLTACSENTWGLNCSESCTCQNGAKCSNVNGKCTCADGWKGDNCTVRICPDKFWGPQCNNGCICSEEHTESCHPWTGKCECKPGWTTEDCSRQCSLLTFGKECRGSCNCKNNAQCSAVDGACLCAPGFKGEDCSETCPLGTFGEDCANKCNCKNGATCSTETGQCHCSPGWVGQNCDRPCSGQFYGANCQQTCNCKNGAACNPQNGTCTCGPGFKGEYCEDKCELGYFGHNCTQVCQCVNGHHLGCDAVSGKCICKPEWKGIECETQCPDGKFGPLCNQECNCVNNSSCDPETGKCICARGWQGDNCTDPCDEGFYGIGCKEICQPNPSGNKTCDHVTGEYTCRPGYIGLTCEHPCPLGTFGKHCKKKCQCKNGADCHHVTGECQCLPGWLGKNCAIPCPSGMYGMNCTQHCKCSNNGKCRGSDGVCKCIPGWTGTQCTEICPEGYHGDHCMNPCECLNDNYMCHPANGCVCRQGFTGERCEDTLAKAKIMPNENNYGTVVAYVLVIVIILLAMLVALWYYYKKRVNNLKNEIAHVQYIADQQTLSSVVLDRNHIDNPMYNYQSNTKRDDDLKLLNNSPQIRNNLVKQINTNMERQRLGIASSSSDTDNRELQALKNKDADATNPNIYHSIDKLDHVYDEIKQKDKEVDLYDHLDYTRPQSTWKPHYQRMPNVYGSRELDNKSEKNSENNDTEDV</sequence>
<feature type="domain" description="EGF-like" evidence="16">
    <location>
        <begin position="888"/>
        <end position="918"/>
    </location>
</feature>
<dbReference type="GO" id="GO:0070552">
    <property type="term" value="C:BRISC complex"/>
    <property type="evidence" value="ECO:0007669"/>
    <property type="project" value="InterPro"/>
</dbReference>
<dbReference type="PRINTS" id="PR00011">
    <property type="entry name" value="EGFLAMININ"/>
</dbReference>
<dbReference type="Pfam" id="PF06113">
    <property type="entry name" value="BRE"/>
    <property type="match status" value="1"/>
</dbReference>
<comment type="subcellular location">
    <subcellularLocation>
        <location evidence="1">Cell membrane</location>
        <topology evidence="1">Single-pass membrane protein</topology>
    </subcellularLocation>
</comment>
<evidence type="ECO:0000256" key="1">
    <source>
        <dbReference type="ARBA" id="ARBA00004162"/>
    </source>
</evidence>
<evidence type="ECO:0000313" key="18">
    <source>
        <dbReference type="EMBL" id="KAK9737371.1"/>
    </source>
</evidence>
<dbReference type="GO" id="GO:0007154">
    <property type="term" value="P:cell communication"/>
    <property type="evidence" value="ECO:0007669"/>
    <property type="project" value="InterPro"/>
</dbReference>
<dbReference type="PROSITE" id="PS01186">
    <property type="entry name" value="EGF_2"/>
    <property type="match status" value="2"/>
</dbReference>
<dbReference type="Pfam" id="PF01414">
    <property type="entry name" value="DSL"/>
    <property type="match status" value="1"/>
</dbReference>
<evidence type="ECO:0000256" key="7">
    <source>
        <dbReference type="ARBA" id="ARBA00022737"/>
    </source>
</evidence>
<evidence type="ECO:0000256" key="8">
    <source>
        <dbReference type="ARBA" id="ARBA00022989"/>
    </source>
</evidence>
<keyword evidence="5 15" id="KW-0812">Transmembrane</keyword>
<dbReference type="GO" id="GO:0005886">
    <property type="term" value="C:plasma membrane"/>
    <property type="evidence" value="ECO:0007669"/>
    <property type="project" value="UniProtKB-SubCell"/>
</dbReference>
<evidence type="ECO:0000256" key="12">
    <source>
        <dbReference type="PROSITE-ProRule" id="PRU00076"/>
    </source>
</evidence>
<evidence type="ECO:0000256" key="2">
    <source>
        <dbReference type="ARBA" id="ARBA00022473"/>
    </source>
</evidence>
<dbReference type="InterPro" id="IPR010358">
    <property type="entry name" value="BRE"/>
</dbReference>
<keyword evidence="2" id="KW-0217">Developmental protein</keyword>
<dbReference type="Gene3D" id="2.10.25.10">
    <property type="entry name" value="Laminin"/>
    <property type="match status" value="1"/>
</dbReference>